<comment type="caution">
    <text evidence="1">The sequence shown here is derived from an EMBL/GenBank/DDBJ whole genome shotgun (WGS) entry which is preliminary data.</text>
</comment>
<dbReference type="Proteomes" id="UP001519363">
    <property type="component" value="Unassembled WGS sequence"/>
</dbReference>
<evidence type="ECO:0000313" key="1">
    <source>
        <dbReference type="EMBL" id="MBP2471798.1"/>
    </source>
</evidence>
<proteinExistence type="predicted"/>
<protein>
    <submittedName>
        <fullName evidence="1">Uncharacterized protein</fullName>
    </submittedName>
</protein>
<dbReference type="EMBL" id="JAGIOO010000001">
    <property type="protein sequence ID" value="MBP2471798.1"/>
    <property type="molecule type" value="Genomic_DNA"/>
</dbReference>
<keyword evidence="2" id="KW-1185">Reference proteome</keyword>
<sequence>MPVRWDQLLDTSELLAADDSDWMADWLDEDAPVTVRLGNFARSFATHFSSLSPSQHRRVLGLLEEVLQDERDPDSDAVATGFLEALLASADRGRFDLRAAWADFGPATRTYCLAWNKFSGVDSPEWMRQS</sequence>
<organism evidence="1 2">
    <name type="scientific">Crossiella equi</name>
    <dbReference type="NCBI Taxonomy" id="130796"/>
    <lineage>
        <taxon>Bacteria</taxon>
        <taxon>Bacillati</taxon>
        <taxon>Actinomycetota</taxon>
        <taxon>Actinomycetes</taxon>
        <taxon>Pseudonocardiales</taxon>
        <taxon>Pseudonocardiaceae</taxon>
        <taxon>Crossiella</taxon>
    </lineage>
</organism>
<reference evidence="1 2" key="1">
    <citation type="submission" date="2021-03" db="EMBL/GenBank/DDBJ databases">
        <title>Sequencing the genomes of 1000 actinobacteria strains.</title>
        <authorList>
            <person name="Klenk H.-P."/>
        </authorList>
    </citation>
    <scope>NUCLEOTIDE SEQUENCE [LARGE SCALE GENOMIC DNA]</scope>
    <source>
        <strain evidence="1 2">DSM 44580</strain>
    </source>
</reference>
<dbReference type="RefSeq" id="WP_086783182.1">
    <property type="nucleotide sequence ID" value="NZ_JAGIOO010000001.1"/>
</dbReference>
<gene>
    <name evidence="1" type="ORF">JOF53_000670</name>
</gene>
<accession>A0ABS5A5D5</accession>
<name>A0ABS5A5D5_9PSEU</name>
<evidence type="ECO:0000313" key="2">
    <source>
        <dbReference type="Proteomes" id="UP001519363"/>
    </source>
</evidence>